<proteinExistence type="predicted"/>
<comment type="caution">
    <text evidence="1">The sequence shown here is derived from an EMBL/GenBank/DDBJ whole genome shotgun (WGS) entry which is preliminary data.</text>
</comment>
<dbReference type="EMBL" id="JBHSNG010000024">
    <property type="protein sequence ID" value="MFC5582788.1"/>
    <property type="molecule type" value="Genomic_DNA"/>
</dbReference>
<dbReference type="Proteomes" id="UP001596111">
    <property type="component" value="Unassembled WGS sequence"/>
</dbReference>
<dbReference type="RefSeq" id="WP_377329204.1">
    <property type="nucleotide sequence ID" value="NZ_JBHSNG010000024.1"/>
</dbReference>
<protein>
    <submittedName>
        <fullName evidence="1">Uncharacterized protein</fullName>
    </submittedName>
</protein>
<evidence type="ECO:0000313" key="2">
    <source>
        <dbReference type="Proteomes" id="UP001596111"/>
    </source>
</evidence>
<reference evidence="2" key="1">
    <citation type="journal article" date="2019" name="Int. J. Syst. Evol. Microbiol.">
        <title>The Global Catalogue of Microorganisms (GCM) 10K type strain sequencing project: providing services to taxonomists for standard genome sequencing and annotation.</title>
        <authorList>
            <consortium name="The Broad Institute Genomics Platform"/>
            <consortium name="The Broad Institute Genome Sequencing Center for Infectious Disease"/>
            <person name="Wu L."/>
            <person name="Ma J."/>
        </authorList>
    </citation>
    <scope>NUCLEOTIDE SEQUENCE [LARGE SCALE GENOMIC DNA]</scope>
    <source>
        <strain evidence="2">CGMCC 1.13587</strain>
    </source>
</reference>
<evidence type="ECO:0000313" key="1">
    <source>
        <dbReference type="EMBL" id="MFC5582788.1"/>
    </source>
</evidence>
<accession>A0ABW0T1B1</accession>
<gene>
    <name evidence="1" type="ORF">ACFPPB_16860</name>
</gene>
<sequence length="242" mass="27265">MSKVNNHQLIRKRISSDLISLSSILRDRSGGVFRNPEVLTSAANEVERFGRDNEWCYEVPDLIFSVAVPQGVLPRDCGSGLDVKFNLSLKGSCLPSGDDDELIDLILDLEISSPEKGYICAWHFDRHIGQEGDNKTEAHPLYHFQHGGKALAGLDDIFGMSLMLPAPRLPFPPMDAILAIDFVLSNFSGDAWNRLRNDTAYLRLLRSAQLRFWKPYMVRLATWWTPGPKSDGWVDQIFPHLA</sequence>
<organism evidence="1 2">
    <name type="scientific">Rhodanobacter terrae</name>
    <dbReference type="NCBI Taxonomy" id="418647"/>
    <lineage>
        <taxon>Bacteria</taxon>
        <taxon>Pseudomonadati</taxon>
        <taxon>Pseudomonadota</taxon>
        <taxon>Gammaproteobacteria</taxon>
        <taxon>Lysobacterales</taxon>
        <taxon>Rhodanobacteraceae</taxon>
        <taxon>Rhodanobacter</taxon>
    </lineage>
</organism>
<name>A0ABW0T1B1_9GAMM</name>
<keyword evidence="2" id="KW-1185">Reference proteome</keyword>